<feature type="domain" description="Glycosyltransferase 2-like" evidence="2">
    <location>
        <begin position="20"/>
        <end position="176"/>
    </location>
</feature>
<keyword evidence="4" id="KW-1185">Reference proteome</keyword>
<dbReference type="EC" id="2.4.-.-" evidence="3"/>
<dbReference type="EMBL" id="JAWSTH010000048">
    <property type="protein sequence ID" value="MDW5596158.1"/>
    <property type="molecule type" value="Genomic_DNA"/>
</dbReference>
<proteinExistence type="inferred from homology"/>
<dbReference type="Gene3D" id="3.90.550.10">
    <property type="entry name" value="Spore Coat Polysaccharide Biosynthesis Protein SpsA, Chain A"/>
    <property type="match status" value="1"/>
</dbReference>
<protein>
    <submittedName>
        <fullName evidence="3">Glycosyltransferase</fullName>
        <ecNumber evidence="3">2.4.-.-</ecNumber>
    </submittedName>
</protein>
<sequence length="274" mass="30348">MTDMTELTDQGTELAPPYASLILPIHNQADHIALVVHGFLADFEKLERRCELILLPNGCRDASAEICAELCARFPESVRMVELKEGGWGRAINAGLEIARGEIVGYTNSARTTPETATLMLAYAIAYPNAVLKASRRVRENVRRKLGSALYNFECRRLFDLATWDVDGTPKLFPRSFRHLFQIEADAELYDLELMRACHYAGYPVVEIPVFATERFGGRSTTNYRSAVRMLWGAYRLHDEVYAPKQATEPAPAAVGAAAQQLAPQAGTLNRAGG</sequence>
<name>A0ABU4HSA4_9ACTN</name>
<evidence type="ECO:0000313" key="4">
    <source>
        <dbReference type="Proteomes" id="UP001284601"/>
    </source>
</evidence>
<dbReference type="Proteomes" id="UP001284601">
    <property type="component" value="Unassembled WGS sequence"/>
</dbReference>
<evidence type="ECO:0000313" key="3">
    <source>
        <dbReference type="EMBL" id="MDW5596158.1"/>
    </source>
</evidence>
<gene>
    <name evidence="3" type="ORF">R7226_17555</name>
</gene>
<reference evidence="4" key="1">
    <citation type="submission" date="2023-07" db="EMBL/GenBank/DDBJ databases">
        <title>Conexibacter stalactiti sp. nov., isolated from stalactites in a lava cave and emended description of the genus Conexibacter.</title>
        <authorList>
            <person name="Lee S.D."/>
        </authorList>
    </citation>
    <scope>NUCLEOTIDE SEQUENCE [LARGE SCALE GENOMIC DNA]</scope>
    <source>
        <strain evidence="4">KCTC 39840</strain>
    </source>
</reference>
<dbReference type="Pfam" id="PF00535">
    <property type="entry name" value="Glycos_transf_2"/>
    <property type="match status" value="1"/>
</dbReference>
<dbReference type="GO" id="GO:0016757">
    <property type="term" value="F:glycosyltransferase activity"/>
    <property type="evidence" value="ECO:0007669"/>
    <property type="project" value="UniProtKB-KW"/>
</dbReference>
<dbReference type="InterPro" id="IPR029044">
    <property type="entry name" value="Nucleotide-diphossugar_trans"/>
</dbReference>
<keyword evidence="3" id="KW-0328">Glycosyltransferase</keyword>
<comment type="caution">
    <text evidence="3">The sequence shown here is derived from an EMBL/GenBank/DDBJ whole genome shotgun (WGS) entry which is preliminary data.</text>
</comment>
<evidence type="ECO:0000259" key="2">
    <source>
        <dbReference type="Pfam" id="PF00535"/>
    </source>
</evidence>
<dbReference type="RefSeq" id="WP_318598538.1">
    <property type="nucleotide sequence ID" value="NZ_JAWSTH010000048.1"/>
</dbReference>
<dbReference type="PANTHER" id="PTHR48090:SF6">
    <property type="entry name" value="SLR5056 PROTEIN"/>
    <property type="match status" value="1"/>
</dbReference>
<evidence type="ECO:0000256" key="1">
    <source>
        <dbReference type="ARBA" id="ARBA00006739"/>
    </source>
</evidence>
<accession>A0ABU4HSA4</accession>
<dbReference type="SUPFAM" id="SSF53448">
    <property type="entry name" value="Nucleotide-diphospho-sugar transferases"/>
    <property type="match status" value="1"/>
</dbReference>
<dbReference type="InterPro" id="IPR050256">
    <property type="entry name" value="Glycosyltransferase_2"/>
</dbReference>
<dbReference type="PANTHER" id="PTHR48090">
    <property type="entry name" value="UNDECAPRENYL-PHOSPHATE 4-DEOXY-4-FORMAMIDO-L-ARABINOSE TRANSFERASE-RELATED"/>
    <property type="match status" value="1"/>
</dbReference>
<dbReference type="InterPro" id="IPR001173">
    <property type="entry name" value="Glyco_trans_2-like"/>
</dbReference>
<organism evidence="3 4">
    <name type="scientific">Conexibacter stalactiti</name>
    <dbReference type="NCBI Taxonomy" id="1940611"/>
    <lineage>
        <taxon>Bacteria</taxon>
        <taxon>Bacillati</taxon>
        <taxon>Actinomycetota</taxon>
        <taxon>Thermoleophilia</taxon>
        <taxon>Solirubrobacterales</taxon>
        <taxon>Conexibacteraceae</taxon>
        <taxon>Conexibacter</taxon>
    </lineage>
</organism>
<comment type="similarity">
    <text evidence="1">Belongs to the glycosyltransferase 2 family.</text>
</comment>
<keyword evidence="3" id="KW-0808">Transferase</keyword>